<proteinExistence type="predicted"/>
<reference evidence="3" key="1">
    <citation type="submission" date="2019-09" db="EMBL/GenBank/DDBJ databases">
        <title>Characterisation of the sponge microbiome using genome-centric metagenomics.</title>
        <authorList>
            <person name="Engelberts J.P."/>
            <person name="Robbins S.J."/>
            <person name="De Goeij J.M."/>
            <person name="Aranda M."/>
            <person name="Bell S.C."/>
            <person name="Webster N.S."/>
        </authorList>
    </citation>
    <scope>NUCLEOTIDE SEQUENCE</scope>
    <source>
        <strain evidence="3">SB0664_bin_43</strain>
    </source>
</reference>
<dbReference type="GO" id="GO:0016787">
    <property type="term" value="F:hydrolase activity"/>
    <property type="evidence" value="ECO:0007669"/>
    <property type="project" value="UniProtKB-KW"/>
</dbReference>
<organism evidence="3">
    <name type="scientific">Boseongicola sp. SB0664_bin_43</name>
    <dbReference type="NCBI Taxonomy" id="2604844"/>
    <lineage>
        <taxon>Bacteria</taxon>
        <taxon>Pseudomonadati</taxon>
        <taxon>Pseudomonadota</taxon>
        <taxon>Alphaproteobacteria</taxon>
        <taxon>Rhodobacterales</taxon>
        <taxon>Paracoccaceae</taxon>
        <taxon>Boseongicola</taxon>
    </lineage>
</organism>
<evidence type="ECO:0000256" key="1">
    <source>
        <dbReference type="ARBA" id="ARBA00022801"/>
    </source>
</evidence>
<dbReference type="AlphaFoldDB" id="A0A6B0Y1I6"/>
<protein>
    <submittedName>
        <fullName evidence="3">Alpha/beta hydrolase fold domain-containing protein</fullName>
    </submittedName>
</protein>
<evidence type="ECO:0000259" key="2">
    <source>
        <dbReference type="Pfam" id="PF07859"/>
    </source>
</evidence>
<dbReference type="SUPFAM" id="SSF53474">
    <property type="entry name" value="alpha/beta-Hydrolases"/>
    <property type="match status" value="1"/>
</dbReference>
<name>A0A6B0Y1I6_9RHOB</name>
<dbReference type="PANTHER" id="PTHR48081">
    <property type="entry name" value="AB HYDROLASE SUPERFAMILY PROTEIN C4A8.06C"/>
    <property type="match status" value="1"/>
</dbReference>
<dbReference type="InterPro" id="IPR029058">
    <property type="entry name" value="AB_hydrolase_fold"/>
</dbReference>
<evidence type="ECO:0000313" key="3">
    <source>
        <dbReference type="EMBL" id="MXY34904.1"/>
    </source>
</evidence>
<dbReference type="InterPro" id="IPR050300">
    <property type="entry name" value="GDXG_lipolytic_enzyme"/>
</dbReference>
<accession>A0A6B0Y1I6</accession>
<dbReference type="Pfam" id="PF07859">
    <property type="entry name" value="Abhydrolase_3"/>
    <property type="match status" value="1"/>
</dbReference>
<dbReference type="InterPro" id="IPR013094">
    <property type="entry name" value="AB_hydrolase_3"/>
</dbReference>
<feature type="domain" description="Alpha/beta hydrolase fold-3" evidence="2">
    <location>
        <begin position="70"/>
        <end position="176"/>
    </location>
</feature>
<keyword evidence="1 3" id="KW-0378">Hydrolase</keyword>
<gene>
    <name evidence="3" type="ORF">F4Y60_12635</name>
</gene>
<dbReference type="Gene3D" id="3.40.50.1820">
    <property type="entry name" value="alpha/beta hydrolase"/>
    <property type="match status" value="1"/>
</dbReference>
<dbReference type="EMBL" id="VXRY01000520">
    <property type="protein sequence ID" value="MXY34904.1"/>
    <property type="molecule type" value="Genomic_DNA"/>
</dbReference>
<sequence>MSTAPGIDWEDAFANADYIADGEAYPDKWAARAEAFRAACPGTLDLPYGDHPRERLDLFYPKAPPKGLAMIVHGGYWLAFDKSSWSDLAAGALNHGWAVAMPSYALAPEAPVAGITAQIGRALAAAADRVAGPIRLAGHSAGGHLATRMACECGPLAPAVARRIDRVVSISGLHDLRPLLLHSMNEKLRLTPRTAAAESAALCAPLPGIKVIAWVGALERPEFLRQSALLAEAWGRAGVDASLVADPGKHHFDVIDGLKDPDHLLCQGFAGE</sequence>
<comment type="caution">
    <text evidence="3">The sequence shown here is derived from an EMBL/GenBank/DDBJ whole genome shotgun (WGS) entry which is preliminary data.</text>
</comment>
<dbReference type="PANTHER" id="PTHR48081:SF33">
    <property type="entry name" value="KYNURENINE FORMAMIDASE"/>
    <property type="match status" value="1"/>
</dbReference>